<gene>
    <name evidence="2" type="ORF">ACFPKY_21955</name>
</gene>
<protein>
    <submittedName>
        <fullName evidence="2">GAF and ANTAR domain-containing protein</fullName>
    </submittedName>
</protein>
<dbReference type="PROSITE" id="PS50921">
    <property type="entry name" value="ANTAR"/>
    <property type="match status" value="1"/>
</dbReference>
<dbReference type="EMBL" id="JBHSMD010000011">
    <property type="protein sequence ID" value="MFC5495786.1"/>
    <property type="molecule type" value="Genomic_DNA"/>
</dbReference>
<organism evidence="2 3">
    <name type="scientific">Nocardioides caricicola</name>
    <dbReference type="NCBI Taxonomy" id="634770"/>
    <lineage>
        <taxon>Bacteria</taxon>
        <taxon>Bacillati</taxon>
        <taxon>Actinomycetota</taxon>
        <taxon>Actinomycetes</taxon>
        <taxon>Propionibacteriales</taxon>
        <taxon>Nocardioidaceae</taxon>
        <taxon>Nocardioides</taxon>
    </lineage>
</organism>
<dbReference type="SUPFAM" id="SSF55781">
    <property type="entry name" value="GAF domain-like"/>
    <property type="match status" value="1"/>
</dbReference>
<feature type="domain" description="ANTAR" evidence="1">
    <location>
        <begin position="141"/>
        <end position="202"/>
    </location>
</feature>
<dbReference type="InterPro" id="IPR005561">
    <property type="entry name" value="ANTAR"/>
</dbReference>
<sequence>MTGRVESLCRACQVEAKVDGVALSVLSSAGVPETVFVTDPRSRLVEDLQFTLGEGPCVTAARSRSPVLIEDLRAITAATRQWLAFVHEAESSGICAVFAFPVQVGAIALGTLGLYRARPGPLEPGELRAALRTVDHMASALLDLGLPGGDGVPEAAYRMEVHQAAGMVMVQTDSSIASALARLRATAFSEGVPINDLAADVVAGRRRFFKEEQ</sequence>
<name>A0ABW0N683_9ACTN</name>
<evidence type="ECO:0000259" key="1">
    <source>
        <dbReference type="PROSITE" id="PS50921"/>
    </source>
</evidence>
<dbReference type="InterPro" id="IPR003018">
    <property type="entry name" value="GAF"/>
</dbReference>
<evidence type="ECO:0000313" key="3">
    <source>
        <dbReference type="Proteomes" id="UP001595956"/>
    </source>
</evidence>
<dbReference type="Proteomes" id="UP001595956">
    <property type="component" value="Unassembled WGS sequence"/>
</dbReference>
<accession>A0ABW0N683</accession>
<keyword evidence="3" id="KW-1185">Reference proteome</keyword>
<proteinExistence type="predicted"/>
<evidence type="ECO:0000313" key="2">
    <source>
        <dbReference type="EMBL" id="MFC5495786.1"/>
    </source>
</evidence>
<dbReference type="Gene3D" id="3.30.450.40">
    <property type="match status" value="1"/>
</dbReference>
<comment type="caution">
    <text evidence="2">The sequence shown here is derived from an EMBL/GenBank/DDBJ whole genome shotgun (WGS) entry which is preliminary data.</text>
</comment>
<dbReference type="SMART" id="SM01012">
    <property type="entry name" value="ANTAR"/>
    <property type="match status" value="1"/>
</dbReference>
<dbReference type="InterPro" id="IPR029016">
    <property type="entry name" value="GAF-like_dom_sf"/>
</dbReference>
<dbReference type="Pfam" id="PF13185">
    <property type="entry name" value="GAF_2"/>
    <property type="match status" value="1"/>
</dbReference>
<dbReference type="RefSeq" id="WP_345182359.1">
    <property type="nucleotide sequence ID" value="NZ_BAABFQ010000010.1"/>
</dbReference>
<reference evidence="3" key="1">
    <citation type="journal article" date="2019" name="Int. J. Syst. Evol. Microbiol.">
        <title>The Global Catalogue of Microorganisms (GCM) 10K type strain sequencing project: providing services to taxonomists for standard genome sequencing and annotation.</title>
        <authorList>
            <consortium name="The Broad Institute Genomics Platform"/>
            <consortium name="The Broad Institute Genome Sequencing Center for Infectious Disease"/>
            <person name="Wu L."/>
            <person name="Ma J."/>
        </authorList>
    </citation>
    <scope>NUCLEOTIDE SEQUENCE [LARGE SCALE GENOMIC DNA]</scope>
    <source>
        <strain evidence="3">KACC 13778</strain>
    </source>
</reference>